<feature type="domain" description="Alcohol dehydrogenase iron-type/glycerol dehydrogenase GldA" evidence="4">
    <location>
        <begin position="13"/>
        <end position="153"/>
    </location>
</feature>
<dbReference type="RefSeq" id="WP_197966753.1">
    <property type="nucleotide sequence ID" value="NZ_JACEGD010000013.1"/>
</dbReference>
<evidence type="ECO:0000313" key="6">
    <source>
        <dbReference type="EMBL" id="MBH5387850.1"/>
    </source>
</evidence>
<evidence type="ECO:0000313" key="7">
    <source>
        <dbReference type="Proteomes" id="UP001194539"/>
    </source>
</evidence>
<evidence type="ECO:0000256" key="1">
    <source>
        <dbReference type="ARBA" id="ARBA00007358"/>
    </source>
</evidence>
<keyword evidence="2" id="KW-0560">Oxidoreductase</keyword>
<dbReference type="Gene3D" id="3.40.50.1970">
    <property type="match status" value="1"/>
</dbReference>
<dbReference type="InterPro" id="IPR056798">
    <property type="entry name" value="ADH_Fe_C"/>
</dbReference>
<dbReference type="PANTHER" id="PTHR11496:SF102">
    <property type="entry name" value="ALCOHOL DEHYDROGENASE 4"/>
    <property type="match status" value="1"/>
</dbReference>
<dbReference type="Gene3D" id="1.20.1090.10">
    <property type="entry name" value="Dehydroquinate synthase-like - alpha domain"/>
    <property type="match status" value="1"/>
</dbReference>
<feature type="domain" description="Fe-containing alcohol dehydrogenase-like C-terminal" evidence="5">
    <location>
        <begin position="168"/>
        <end position="346"/>
    </location>
</feature>
<dbReference type="SUPFAM" id="SSF56796">
    <property type="entry name" value="Dehydroquinate synthase-like"/>
    <property type="match status" value="1"/>
</dbReference>
<proteinExistence type="inferred from homology"/>
<dbReference type="CDD" id="cd08177">
    <property type="entry name" value="MAR"/>
    <property type="match status" value="1"/>
</dbReference>
<name>A0ABS0P3K4_9BRAD</name>
<keyword evidence="7" id="KW-1185">Reference proteome</keyword>
<dbReference type="Proteomes" id="UP001194539">
    <property type="component" value="Unassembled WGS sequence"/>
</dbReference>
<dbReference type="EMBL" id="JACEGD010000013">
    <property type="protein sequence ID" value="MBH5387850.1"/>
    <property type="molecule type" value="Genomic_DNA"/>
</dbReference>
<evidence type="ECO:0000259" key="4">
    <source>
        <dbReference type="Pfam" id="PF00465"/>
    </source>
</evidence>
<dbReference type="InterPro" id="IPR001670">
    <property type="entry name" value="ADH_Fe/GldA"/>
</dbReference>
<sequence>MTGIYPFAYVSNPARVLFGSGRIREVAPELERLGCRRAFVVCTADQKDLALRVASDCAAQAMFAEATMHTPLGVTETALSQLRAAECDSLVAIGGGSSIGLGKALALRTDLPQIAVPTTYAGSEMTTILGETKEGRKMTLRSPRVLPEVVIYDVDLTISLPPGLSSVSGVNAIAHAVEALYAPDTNPIVSMMAEEGISALTRALPCIVTVPSDVAAREAAQYGAWLSGICLGSVAMGLHHKICHVLGGSFDLRHAETHAVMLPHVVAYNSAAALAAMERVENALRQPDAAAGLFALNRTLGNPLSLSELGMPYEGIARAVEQVMKDQYSNPRPLEAAALHSMLARAWSGETPHAE</sequence>
<dbReference type="InterPro" id="IPR034786">
    <property type="entry name" value="MAR"/>
</dbReference>
<dbReference type="Pfam" id="PF25137">
    <property type="entry name" value="ADH_Fe_C"/>
    <property type="match status" value="1"/>
</dbReference>
<accession>A0ABS0P3K4</accession>
<dbReference type="InterPro" id="IPR039697">
    <property type="entry name" value="Alcohol_dehydrogenase_Fe"/>
</dbReference>
<reference evidence="6 7" key="1">
    <citation type="submission" date="2020-07" db="EMBL/GenBank/DDBJ databases">
        <title>Bradyrhizobium diversity isolated from nodules of indigenous legumes of Western Australia.</title>
        <authorList>
            <person name="Klepa M.S."/>
        </authorList>
    </citation>
    <scope>NUCLEOTIDE SEQUENCE [LARGE SCALE GENOMIC DNA]</scope>
    <source>
        <strain evidence="6 7">CNPSo 4019</strain>
    </source>
</reference>
<evidence type="ECO:0000259" key="5">
    <source>
        <dbReference type="Pfam" id="PF25137"/>
    </source>
</evidence>
<evidence type="ECO:0000256" key="3">
    <source>
        <dbReference type="ARBA" id="ARBA00023027"/>
    </source>
</evidence>
<evidence type="ECO:0000256" key="2">
    <source>
        <dbReference type="ARBA" id="ARBA00023002"/>
    </source>
</evidence>
<comment type="caution">
    <text evidence="6">The sequence shown here is derived from an EMBL/GenBank/DDBJ whole genome shotgun (WGS) entry which is preliminary data.</text>
</comment>
<organism evidence="6 7">
    <name type="scientific">Bradyrhizobium diversitatis</name>
    <dbReference type="NCBI Taxonomy" id="2755406"/>
    <lineage>
        <taxon>Bacteria</taxon>
        <taxon>Pseudomonadati</taxon>
        <taxon>Pseudomonadota</taxon>
        <taxon>Alphaproteobacteria</taxon>
        <taxon>Hyphomicrobiales</taxon>
        <taxon>Nitrobacteraceae</taxon>
        <taxon>Bradyrhizobium</taxon>
    </lineage>
</organism>
<keyword evidence="3" id="KW-0520">NAD</keyword>
<dbReference type="PANTHER" id="PTHR11496">
    <property type="entry name" value="ALCOHOL DEHYDROGENASE"/>
    <property type="match status" value="1"/>
</dbReference>
<gene>
    <name evidence="6" type="ORF">H1B27_16430</name>
</gene>
<comment type="similarity">
    <text evidence="1">Belongs to the iron-containing alcohol dehydrogenase family.</text>
</comment>
<dbReference type="Pfam" id="PF00465">
    <property type="entry name" value="Fe-ADH"/>
    <property type="match status" value="1"/>
</dbReference>
<protein>
    <submittedName>
        <fullName evidence="6">Maleylacetate reductase</fullName>
    </submittedName>
</protein>